<evidence type="ECO:0000313" key="1">
    <source>
        <dbReference type="EMBL" id="CAI2200558.1"/>
    </source>
</evidence>
<feature type="non-terminal residue" evidence="1">
    <location>
        <position position="1"/>
    </location>
</feature>
<proteinExistence type="predicted"/>
<dbReference type="EMBL" id="CAMKVN010024675">
    <property type="protein sequence ID" value="CAI2200558.1"/>
    <property type="molecule type" value="Genomic_DNA"/>
</dbReference>
<reference evidence="1" key="1">
    <citation type="submission" date="2022-08" db="EMBL/GenBank/DDBJ databases">
        <authorList>
            <person name="Kallberg Y."/>
            <person name="Tangrot J."/>
            <person name="Rosling A."/>
        </authorList>
    </citation>
    <scope>NUCLEOTIDE SEQUENCE</scope>
    <source>
        <strain evidence="1">Wild A</strain>
    </source>
</reference>
<sequence length="62" mass="7062">IKMFNALMTQSIRRYTIDNTAKFNDYTKTDNFQRGLTLVGVGVSGWAVMNSVVDRSVRPIYT</sequence>
<dbReference type="Proteomes" id="UP001153678">
    <property type="component" value="Unassembled WGS sequence"/>
</dbReference>
<feature type="non-terminal residue" evidence="1">
    <location>
        <position position="62"/>
    </location>
</feature>
<comment type="caution">
    <text evidence="1">The sequence shown here is derived from an EMBL/GenBank/DDBJ whole genome shotgun (WGS) entry which is preliminary data.</text>
</comment>
<protein>
    <submittedName>
        <fullName evidence="1">941_t:CDS:1</fullName>
    </submittedName>
</protein>
<name>A0A9W4TCC1_9GLOM</name>
<keyword evidence="2" id="KW-1185">Reference proteome</keyword>
<dbReference type="AlphaFoldDB" id="A0A9W4TCC1"/>
<evidence type="ECO:0000313" key="2">
    <source>
        <dbReference type="Proteomes" id="UP001153678"/>
    </source>
</evidence>
<accession>A0A9W4TCC1</accession>
<gene>
    <name evidence="1" type="ORF">FWILDA_LOCUS19629</name>
</gene>
<organism evidence="1 2">
    <name type="scientific">Funneliformis geosporum</name>
    <dbReference type="NCBI Taxonomy" id="1117311"/>
    <lineage>
        <taxon>Eukaryota</taxon>
        <taxon>Fungi</taxon>
        <taxon>Fungi incertae sedis</taxon>
        <taxon>Mucoromycota</taxon>
        <taxon>Glomeromycotina</taxon>
        <taxon>Glomeromycetes</taxon>
        <taxon>Glomerales</taxon>
        <taxon>Glomeraceae</taxon>
        <taxon>Funneliformis</taxon>
    </lineage>
</organism>